<feature type="region of interest" description="Disordered" evidence="1">
    <location>
        <begin position="53"/>
        <end position="80"/>
    </location>
</feature>
<protein>
    <recommendedName>
        <fullName evidence="2">PiggyBac transposable element-derived protein domain-containing protein</fullName>
    </recommendedName>
</protein>
<evidence type="ECO:0000256" key="1">
    <source>
        <dbReference type="SAM" id="MobiDB-lite"/>
    </source>
</evidence>
<sequence>MDATKKDLGARVVKDLSNDLLGKGYQLYFDNFFNFIDHQKYLQKSFIYACGKARKGQKGTPSDIKEEKEMERGQSDWTIS</sequence>
<dbReference type="EMBL" id="JANEYF010005246">
    <property type="protein sequence ID" value="KAJ8928816.1"/>
    <property type="molecule type" value="Genomic_DNA"/>
</dbReference>
<reference evidence="3" key="1">
    <citation type="journal article" date="2023" name="Insect Mol. Biol.">
        <title>Genome sequencing provides insights into the evolution of gene families encoding plant cell wall-degrading enzymes in longhorned beetles.</title>
        <authorList>
            <person name="Shin N.R."/>
            <person name="Okamura Y."/>
            <person name="Kirsch R."/>
            <person name="Pauchet Y."/>
        </authorList>
    </citation>
    <scope>NUCLEOTIDE SEQUENCE</scope>
    <source>
        <strain evidence="3">RBIC_L_NR</strain>
    </source>
</reference>
<dbReference type="AlphaFoldDB" id="A0AAV8WQS1"/>
<dbReference type="Pfam" id="PF13843">
    <property type="entry name" value="DDE_Tnp_1_7"/>
    <property type="match status" value="1"/>
</dbReference>
<evidence type="ECO:0000313" key="3">
    <source>
        <dbReference type="EMBL" id="KAJ8928816.1"/>
    </source>
</evidence>
<feature type="domain" description="PiggyBac transposable element-derived protein" evidence="2">
    <location>
        <begin position="6"/>
        <end position="76"/>
    </location>
</feature>
<feature type="compositionally biased region" description="Basic and acidic residues" evidence="1">
    <location>
        <begin position="63"/>
        <end position="74"/>
    </location>
</feature>
<name>A0AAV8WQS1_9CUCU</name>
<keyword evidence="4" id="KW-1185">Reference proteome</keyword>
<gene>
    <name evidence="3" type="ORF">NQ314_018560</name>
</gene>
<dbReference type="Proteomes" id="UP001162156">
    <property type="component" value="Unassembled WGS sequence"/>
</dbReference>
<evidence type="ECO:0000313" key="4">
    <source>
        <dbReference type="Proteomes" id="UP001162156"/>
    </source>
</evidence>
<organism evidence="3 4">
    <name type="scientific">Rhamnusium bicolor</name>
    <dbReference type="NCBI Taxonomy" id="1586634"/>
    <lineage>
        <taxon>Eukaryota</taxon>
        <taxon>Metazoa</taxon>
        <taxon>Ecdysozoa</taxon>
        <taxon>Arthropoda</taxon>
        <taxon>Hexapoda</taxon>
        <taxon>Insecta</taxon>
        <taxon>Pterygota</taxon>
        <taxon>Neoptera</taxon>
        <taxon>Endopterygota</taxon>
        <taxon>Coleoptera</taxon>
        <taxon>Polyphaga</taxon>
        <taxon>Cucujiformia</taxon>
        <taxon>Chrysomeloidea</taxon>
        <taxon>Cerambycidae</taxon>
        <taxon>Lepturinae</taxon>
        <taxon>Rhagiini</taxon>
        <taxon>Rhamnusium</taxon>
    </lineage>
</organism>
<comment type="caution">
    <text evidence="3">The sequence shown here is derived from an EMBL/GenBank/DDBJ whole genome shotgun (WGS) entry which is preliminary data.</text>
</comment>
<evidence type="ECO:0000259" key="2">
    <source>
        <dbReference type="Pfam" id="PF13843"/>
    </source>
</evidence>
<proteinExistence type="predicted"/>
<accession>A0AAV8WQS1</accession>
<dbReference type="InterPro" id="IPR029526">
    <property type="entry name" value="PGBD"/>
</dbReference>